<dbReference type="EMBL" id="BLAF01000087">
    <property type="protein sequence ID" value="GES26467.1"/>
    <property type="molecule type" value="Genomic_DNA"/>
</dbReference>
<protein>
    <submittedName>
        <fullName evidence="1">Uncharacterized protein</fullName>
    </submittedName>
</protein>
<gene>
    <name evidence="1" type="ORF">Aple_093660</name>
</gene>
<sequence>MLNRPVTVLARQTTNGLKALRNISECPWKIGDMIAVALMPYCDNSHIGDYIELLIERVNDILVVA</sequence>
<accession>A0A5M3XZB9</accession>
<evidence type="ECO:0000313" key="1">
    <source>
        <dbReference type="EMBL" id="GES26467.1"/>
    </source>
</evidence>
<comment type="caution">
    <text evidence="1">The sequence shown here is derived from an EMBL/GenBank/DDBJ whole genome shotgun (WGS) entry which is preliminary data.</text>
</comment>
<dbReference type="AlphaFoldDB" id="A0A5M3XZB9"/>
<proteinExistence type="predicted"/>
<name>A0A5M3XZB9_9ACTN</name>
<reference evidence="1 2" key="1">
    <citation type="submission" date="2019-10" db="EMBL/GenBank/DDBJ databases">
        <title>Whole genome shotgun sequence of Acrocarpospora pleiomorpha NBRC 16267.</title>
        <authorList>
            <person name="Ichikawa N."/>
            <person name="Kimura A."/>
            <person name="Kitahashi Y."/>
            <person name="Komaki H."/>
            <person name="Oguchi A."/>
        </authorList>
    </citation>
    <scope>NUCLEOTIDE SEQUENCE [LARGE SCALE GENOMIC DNA]</scope>
    <source>
        <strain evidence="1 2">NBRC 16267</strain>
    </source>
</reference>
<keyword evidence="2" id="KW-1185">Reference proteome</keyword>
<organism evidence="1 2">
    <name type="scientific">Acrocarpospora pleiomorpha</name>
    <dbReference type="NCBI Taxonomy" id="90975"/>
    <lineage>
        <taxon>Bacteria</taxon>
        <taxon>Bacillati</taxon>
        <taxon>Actinomycetota</taxon>
        <taxon>Actinomycetes</taxon>
        <taxon>Streptosporangiales</taxon>
        <taxon>Streptosporangiaceae</taxon>
        <taxon>Acrocarpospora</taxon>
    </lineage>
</organism>
<dbReference type="Proteomes" id="UP000377595">
    <property type="component" value="Unassembled WGS sequence"/>
</dbReference>
<evidence type="ECO:0000313" key="2">
    <source>
        <dbReference type="Proteomes" id="UP000377595"/>
    </source>
</evidence>